<feature type="compositionally biased region" description="Low complexity" evidence="10">
    <location>
        <begin position="8"/>
        <end position="23"/>
    </location>
</feature>
<keyword evidence="2" id="KW-0678">Repressor</keyword>
<dbReference type="PROSITE" id="PS00028">
    <property type="entry name" value="ZINC_FINGER_C2H2_1"/>
    <property type="match status" value="2"/>
</dbReference>
<feature type="compositionally biased region" description="Polar residues" evidence="10">
    <location>
        <begin position="442"/>
        <end position="451"/>
    </location>
</feature>
<sequence length="589" mass="63620">MSAPNHDTQPQQQQQQEVTSTTTAAEAPRPVIASDDNLSCQWDKCSERCSSAEALFEHICEKHVGRKSTNNLNLTCGWNQCRTTTVKRDHITSHIRVHVPLKPHKCDFCGKAFKRPQDLKKHVKTHADDSVLLRSPEHHGGQSSGYRQGGKVMANLQNLAATAGGYYDHHGPPMHPGPAAAYGHHPAHNGYYAPQQSSSYGPVYYPVGHGNDIGQHAAYDNRKRNYDALNDFFGDAKRRNIDPTSYAQVGQRLMALAGIPINGGGMSDYVQSAPPPMVAVDGHHAGPGGPVPQHQYALPLPNLRTKNDLMNIDQFLEQMQSTVYENSNAAAAAGIQQPGTHYTHSGINFRQSHSPPQTLHSLGHMGSHASSAYAAPMSASHHSSHSTTSGTPALSPPSSSVSYASSQSPVSSHGMSPISRHSSTSAQYPSLPAVSLGYSSHSTAAPTSTLGPSFDSDPRRRYSGGLLQRSARGSEMMDESDDSPTPSPKEAPPAIRHTVITSNIDPALSGFASPSTQSESGESAKDRAEEAWIESIRVVEALRKLIQDKLERREYEDDEGDDTSMSGTETKPEHDSPPSLYPTLRADED</sequence>
<feature type="compositionally biased region" description="Polar residues" evidence="10">
    <location>
        <begin position="341"/>
        <end position="360"/>
    </location>
</feature>
<dbReference type="PANTHER" id="PTHR47257">
    <property type="entry name" value="PH-RESPONSE TRANSCRIPTION FACTOR PACC/RIM101"/>
    <property type="match status" value="1"/>
</dbReference>
<evidence type="ECO:0000256" key="2">
    <source>
        <dbReference type="ARBA" id="ARBA00022491"/>
    </source>
</evidence>
<evidence type="ECO:0000256" key="8">
    <source>
        <dbReference type="ARBA" id="ARBA00038089"/>
    </source>
</evidence>
<evidence type="ECO:0000256" key="1">
    <source>
        <dbReference type="ARBA" id="ARBA00004123"/>
    </source>
</evidence>
<comment type="subcellular location">
    <subcellularLocation>
        <location evidence="1">Nucleus</location>
    </subcellularLocation>
</comment>
<evidence type="ECO:0000256" key="10">
    <source>
        <dbReference type="SAM" id="MobiDB-lite"/>
    </source>
</evidence>
<dbReference type="Gene3D" id="3.30.160.60">
    <property type="entry name" value="Classic Zinc Finger"/>
    <property type="match status" value="2"/>
</dbReference>
<accession>A0A218ZEX9</accession>
<dbReference type="GO" id="GO:0005634">
    <property type="term" value="C:nucleus"/>
    <property type="evidence" value="ECO:0007669"/>
    <property type="project" value="UniProtKB-SubCell"/>
</dbReference>
<feature type="compositionally biased region" description="Low complexity" evidence="10">
    <location>
        <begin position="367"/>
        <end position="412"/>
    </location>
</feature>
<evidence type="ECO:0000256" key="7">
    <source>
        <dbReference type="ARBA" id="ARBA00023242"/>
    </source>
</evidence>
<proteinExistence type="inferred from homology"/>
<keyword evidence="13" id="KW-1185">Reference proteome</keyword>
<dbReference type="PANTHER" id="PTHR47257:SF1">
    <property type="entry name" value="PH-RESPONSE TRANSCRIPTION FACTOR PACC_RIM101"/>
    <property type="match status" value="1"/>
</dbReference>
<dbReference type="SUPFAM" id="SSF57667">
    <property type="entry name" value="beta-beta-alpha zinc fingers"/>
    <property type="match status" value="2"/>
</dbReference>
<keyword evidence="3" id="KW-0479">Metal-binding</keyword>
<evidence type="ECO:0000256" key="5">
    <source>
        <dbReference type="ARBA" id="ARBA00022771"/>
    </source>
</evidence>
<dbReference type="InterPro" id="IPR013087">
    <property type="entry name" value="Znf_C2H2_type"/>
</dbReference>
<dbReference type="STRING" id="503106.A0A218ZEX9"/>
<dbReference type="GO" id="GO:0008270">
    <property type="term" value="F:zinc ion binding"/>
    <property type="evidence" value="ECO:0007669"/>
    <property type="project" value="UniProtKB-KW"/>
</dbReference>
<feature type="region of interest" description="Disordered" evidence="10">
    <location>
        <begin position="1"/>
        <end position="30"/>
    </location>
</feature>
<evidence type="ECO:0000313" key="13">
    <source>
        <dbReference type="Proteomes" id="UP000242519"/>
    </source>
</evidence>
<dbReference type="SMART" id="SM00355">
    <property type="entry name" value="ZnF_C2H2"/>
    <property type="match status" value="3"/>
</dbReference>
<feature type="region of interest" description="Disordered" evidence="10">
    <location>
        <begin position="505"/>
        <end position="528"/>
    </location>
</feature>
<feature type="compositionally biased region" description="Polar residues" evidence="10">
    <location>
        <begin position="419"/>
        <end position="428"/>
    </location>
</feature>
<keyword evidence="7" id="KW-0539">Nucleus</keyword>
<keyword evidence="4" id="KW-0677">Repeat</keyword>
<evidence type="ECO:0000259" key="11">
    <source>
        <dbReference type="PROSITE" id="PS50157"/>
    </source>
</evidence>
<evidence type="ECO:0000256" key="6">
    <source>
        <dbReference type="ARBA" id="ARBA00022833"/>
    </source>
</evidence>
<comment type="caution">
    <text evidence="12">The sequence shown here is derived from an EMBL/GenBank/DDBJ whole genome shotgun (WGS) entry which is preliminary data.</text>
</comment>
<evidence type="ECO:0000313" key="12">
    <source>
        <dbReference type="EMBL" id="OWP06577.1"/>
    </source>
</evidence>
<feature type="domain" description="C2H2-type" evidence="11">
    <location>
        <begin position="104"/>
        <end position="131"/>
    </location>
</feature>
<dbReference type="GO" id="GO:0045944">
    <property type="term" value="P:positive regulation of transcription by RNA polymerase II"/>
    <property type="evidence" value="ECO:0007669"/>
    <property type="project" value="TreeGrafter"/>
</dbReference>
<dbReference type="EMBL" id="MZNU01000044">
    <property type="protein sequence ID" value="OWP06577.1"/>
    <property type="molecule type" value="Genomic_DNA"/>
</dbReference>
<keyword evidence="5 9" id="KW-0863">Zinc-finger</keyword>
<feature type="region of interest" description="Disordered" evidence="10">
    <location>
        <begin position="341"/>
        <end position="428"/>
    </location>
</feature>
<name>A0A218ZEX9_9HELO</name>
<feature type="compositionally biased region" description="Polar residues" evidence="10">
    <location>
        <begin position="512"/>
        <end position="521"/>
    </location>
</feature>
<dbReference type="InParanoid" id="A0A218ZEX9"/>
<feature type="region of interest" description="Disordered" evidence="10">
    <location>
        <begin position="442"/>
        <end position="493"/>
    </location>
</feature>
<dbReference type="InterPro" id="IPR050806">
    <property type="entry name" value="pacC/RIM101"/>
</dbReference>
<evidence type="ECO:0000256" key="3">
    <source>
        <dbReference type="ARBA" id="ARBA00022723"/>
    </source>
</evidence>
<reference evidence="12 13" key="1">
    <citation type="submission" date="2017-04" db="EMBL/GenBank/DDBJ databases">
        <title>Draft genome sequence of Marssonina coronaria NL1: causal agent of apple blotch.</title>
        <authorList>
            <person name="Cheng Q."/>
        </authorList>
    </citation>
    <scope>NUCLEOTIDE SEQUENCE [LARGE SCALE GENOMIC DNA]</scope>
    <source>
        <strain evidence="12 13">NL1</strain>
    </source>
</reference>
<comment type="similarity">
    <text evidence="8">Belongs to the pacC/RIM101 family.</text>
</comment>
<feature type="region of interest" description="Disordered" evidence="10">
    <location>
        <begin position="548"/>
        <end position="589"/>
    </location>
</feature>
<keyword evidence="6" id="KW-0862">Zinc</keyword>
<evidence type="ECO:0000256" key="4">
    <source>
        <dbReference type="ARBA" id="ARBA00022737"/>
    </source>
</evidence>
<evidence type="ECO:0000256" key="9">
    <source>
        <dbReference type="PROSITE-ProRule" id="PRU00042"/>
    </source>
</evidence>
<protein>
    <submittedName>
        <fullName evidence="12">Transcription regulator PAC</fullName>
    </submittedName>
</protein>
<feature type="domain" description="C2H2-type" evidence="11">
    <location>
        <begin position="74"/>
        <end position="103"/>
    </location>
</feature>
<dbReference type="FunFam" id="3.30.160.60:FF:001875">
    <property type="entry name" value="pH-response transcription factor pacC/RIM101"/>
    <property type="match status" value="1"/>
</dbReference>
<dbReference type="FunFam" id="3.30.160.60:FF:000458">
    <property type="entry name" value="pH-response transcription factor pacC/RIM101"/>
    <property type="match status" value="1"/>
</dbReference>
<organism evidence="12 13">
    <name type="scientific">Diplocarpon coronariae</name>
    <dbReference type="NCBI Taxonomy" id="2795749"/>
    <lineage>
        <taxon>Eukaryota</taxon>
        <taxon>Fungi</taxon>
        <taxon>Dikarya</taxon>
        <taxon>Ascomycota</taxon>
        <taxon>Pezizomycotina</taxon>
        <taxon>Leotiomycetes</taxon>
        <taxon>Helotiales</taxon>
        <taxon>Drepanopezizaceae</taxon>
        <taxon>Diplocarpon</taxon>
    </lineage>
</organism>
<dbReference type="Pfam" id="PF00096">
    <property type="entry name" value="zf-C2H2"/>
    <property type="match status" value="1"/>
</dbReference>
<dbReference type="AlphaFoldDB" id="A0A218ZEX9"/>
<dbReference type="PROSITE" id="PS50157">
    <property type="entry name" value="ZINC_FINGER_C2H2_2"/>
    <property type="match status" value="2"/>
</dbReference>
<gene>
    <name evidence="12" type="ORF">B2J93_1218</name>
</gene>
<dbReference type="InterPro" id="IPR036236">
    <property type="entry name" value="Znf_C2H2_sf"/>
</dbReference>
<dbReference type="Proteomes" id="UP000242519">
    <property type="component" value="Unassembled WGS sequence"/>
</dbReference>
<dbReference type="OrthoDB" id="6155966at2759"/>